<organism evidence="3 4">
    <name type="scientific">Quillaja saponaria</name>
    <name type="common">Soap bark tree</name>
    <dbReference type="NCBI Taxonomy" id="32244"/>
    <lineage>
        <taxon>Eukaryota</taxon>
        <taxon>Viridiplantae</taxon>
        <taxon>Streptophyta</taxon>
        <taxon>Embryophyta</taxon>
        <taxon>Tracheophyta</taxon>
        <taxon>Spermatophyta</taxon>
        <taxon>Magnoliopsida</taxon>
        <taxon>eudicotyledons</taxon>
        <taxon>Gunneridae</taxon>
        <taxon>Pentapetalae</taxon>
        <taxon>rosids</taxon>
        <taxon>fabids</taxon>
        <taxon>Fabales</taxon>
        <taxon>Quillajaceae</taxon>
        <taxon>Quillaja</taxon>
    </lineage>
</organism>
<name>A0AAD7PTP7_QUISA</name>
<reference evidence="3" key="1">
    <citation type="journal article" date="2023" name="Science">
        <title>Elucidation of the pathway for biosynthesis of saponin adjuvants from the soapbark tree.</title>
        <authorList>
            <person name="Reed J."/>
            <person name="Orme A."/>
            <person name="El-Demerdash A."/>
            <person name="Owen C."/>
            <person name="Martin L.B.B."/>
            <person name="Misra R.C."/>
            <person name="Kikuchi S."/>
            <person name="Rejzek M."/>
            <person name="Martin A.C."/>
            <person name="Harkess A."/>
            <person name="Leebens-Mack J."/>
            <person name="Louveau T."/>
            <person name="Stephenson M.J."/>
            <person name="Osbourn A."/>
        </authorList>
    </citation>
    <scope>NUCLEOTIDE SEQUENCE</scope>
    <source>
        <strain evidence="3">S10</strain>
    </source>
</reference>
<comment type="caution">
    <text evidence="3">The sequence shown here is derived from an EMBL/GenBank/DDBJ whole genome shotgun (WGS) entry which is preliminary data.</text>
</comment>
<proteinExistence type="predicted"/>
<dbReference type="KEGG" id="qsa:O6P43_015958"/>
<dbReference type="PANTHER" id="PTHR37613">
    <property type="entry name" value="DUF4378 DOMAIN PROTEIN"/>
    <property type="match status" value="1"/>
</dbReference>
<dbReference type="Proteomes" id="UP001163823">
    <property type="component" value="Chromosome 6"/>
</dbReference>
<evidence type="ECO:0000313" key="3">
    <source>
        <dbReference type="EMBL" id="KAJ7966495.1"/>
    </source>
</evidence>
<evidence type="ECO:0000259" key="2">
    <source>
        <dbReference type="Pfam" id="PF14309"/>
    </source>
</evidence>
<feature type="compositionally biased region" description="Polar residues" evidence="1">
    <location>
        <begin position="40"/>
        <end position="52"/>
    </location>
</feature>
<accession>A0AAD7PTP7</accession>
<gene>
    <name evidence="3" type="ORF">O6P43_015958</name>
</gene>
<sequence>MASEPAKPLKKLGELLLEQQEPFILEVYLSERRHSKRSSTQHTGYEYSSESSGNVLERSVGCDQKERKKGLPKCPKIIKDVYSKLVFVNENKVSKNSENRNEDLSVLDTGRNYQIGMELDRFSSASSTTVYNSCSPSDVEEASTTSLQKYHASFSADTKQASRVCNMRLQEVTKNSKNRRRHRDIILPNPVSLKELSLHGYSMFHKDDVRLRLEQSPHRCRVFLPKKVTEDSILSASLWEILFESETHTESSNKELQDLWGPNIPQVLKSKRVLQQTKQLLFDCVREIVDTLPKKENGEERQEFLGPEQLGKLICDKIKAWGNQAGDITNLTHLLTLDYLNSADEWSDFESQKWYIAMEIEGAIFEEIRNETVSEVIDLFAVAR</sequence>
<evidence type="ECO:0000256" key="1">
    <source>
        <dbReference type="SAM" id="MobiDB-lite"/>
    </source>
</evidence>
<protein>
    <submittedName>
        <fullName evidence="3">DUF4378 domain-containing protein</fullName>
    </submittedName>
</protein>
<dbReference type="Pfam" id="PF14309">
    <property type="entry name" value="DUF4378"/>
    <property type="match status" value="1"/>
</dbReference>
<dbReference type="PANTHER" id="PTHR37613:SF4">
    <property type="entry name" value="DUF4378 DOMAIN-CONTAINING PROTEIN"/>
    <property type="match status" value="1"/>
</dbReference>
<dbReference type="EMBL" id="JARAOO010000006">
    <property type="protein sequence ID" value="KAJ7966495.1"/>
    <property type="molecule type" value="Genomic_DNA"/>
</dbReference>
<evidence type="ECO:0000313" key="4">
    <source>
        <dbReference type="Proteomes" id="UP001163823"/>
    </source>
</evidence>
<dbReference type="InterPro" id="IPR025486">
    <property type="entry name" value="DUF4378"/>
</dbReference>
<feature type="domain" description="DUF4378" evidence="2">
    <location>
        <begin position="229"/>
        <end position="368"/>
    </location>
</feature>
<dbReference type="AlphaFoldDB" id="A0AAD7PTP7"/>
<feature type="region of interest" description="Disordered" evidence="1">
    <location>
        <begin position="33"/>
        <end position="52"/>
    </location>
</feature>
<keyword evidence="4" id="KW-1185">Reference proteome</keyword>